<feature type="transmembrane region" description="Helical" evidence="1">
    <location>
        <begin position="115"/>
        <end position="134"/>
    </location>
</feature>
<dbReference type="Pfam" id="PF06376">
    <property type="entry name" value="AGP"/>
    <property type="match status" value="1"/>
</dbReference>
<sequence>MERLRVGFAVMLIFRFVLNMVHSSNAQSLAPASPPISDGVTVDQGIAYVLMLLAFVLTYIISLTLSVTELNNQVVFVIFKILYFFLDLNFCFLLQSQLVIIFISSVFTYKMRKAMTSSILALIISFGMTTRVWIQILENI</sequence>
<feature type="signal peptide" evidence="2">
    <location>
        <begin position="1"/>
        <end position="26"/>
    </location>
</feature>
<name>A0A5D2G3B2_GOSDA</name>
<accession>A0A5D2G3B2</accession>
<evidence type="ECO:0000256" key="1">
    <source>
        <dbReference type="SAM" id="Phobius"/>
    </source>
</evidence>
<keyword evidence="1" id="KW-1133">Transmembrane helix</keyword>
<evidence type="ECO:0000313" key="4">
    <source>
        <dbReference type="Proteomes" id="UP000323506"/>
    </source>
</evidence>
<evidence type="ECO:0008006" key="5">
    <source>
        <dbReference type="Google" id="ProtNLM"/>
    </source>
</evidence>
<keyword evidence="4" id="KW-1185">Reference proteome</keyword>
<evidence type="ECO:0000256" key="2">
    <source>
        <dbReference type="SAM" id="SignalP"/>
    </source>
</evidence>
<organism evidence="3 4">
    <name type="scientific">Gossypium darwinii</name>
    <name type="common">Darwin's cotton</name>
    <name type="synonym">Gossypium barbadense var. darwinii</name>
    <dbReference type="NCBI Taxonomy" id="34276"/>
    <lineage>
        <taxon>Eukaryota</taxon>
        <taxon>Viridiplantae</taxon>
        <taxon>Streptophyta</taxon>
        <taxon>Embryophyta</taxon>
        <taxon>Tracheophyta</taxon>
        <taxon>Spermatophyta</taxon>
        <taxon>Magnoliopsida</taxon>
        <taxon>eudicotyledons</taxon>
        <taxon>Gunneridae</taxon>
        <taxon>Pentapetalae</taxon>
        <taxon>rosids</taxon>
        <taxon>malvids</taxon>
        <taxon>Malvales</taxon>
        <taxon>Malvaceae</taxon>
        <taxon>Malvoideae</taxon>
        <taxon>Gossypium</taxon>
    </lineage>
</organism>
<dbReference type="PANTHER" id="PTHR33374">
    <property type="entry name" value="ARABINOGALACTAN PROTEIN 20"/>
    <property type="match status" value="1"/>
</dbReference>
<keyword evidence="1" id="KW-0472">Membrane</keyword>
<keyword evidence="2" id="KW-0732">Signal</keyword>
<keyword evidence="1" id="KW-0812">Transmembrane</keyword>
<reference evidence="3 4" key="1">
    <citation type="submission" date="2019-06" db="EMBL/GenBank/DDBJ databases">
        <title>WGS assembly of Gossypium darwinii.</title>
        <authorList>
            <person name="Chen Z.J."/>
            <person name="Sreedasyam A."/>
            <person name="Ando A."/>
            <person name="Song Q."/>
            <person name="De L."/>
            <person name="Hulse-Kemp A."/>
            <person name="Ding M."/>
            <person name="Ye W."/>
            <person name="Kirkbride R."/>
            <person name="Jenkins J."/>
            <person name="Plott C."/>
            <person name="Lovell J."/>
            <person name="Lin Y.-M."/>
            <person name="Vaughn R."/>
            <person name="Liu B."/>
            <person name="Li W."/>
            <person name="Simpson S."/>
            <person name="Scheffler B."/>
            <person name="Saski C."/>
            <person name="Grover C."/>
            <person name="Hu G."/>
            <person name="Conover J."/>
            <person name="Carlson J."/>
            <person name="Shu S."/>
            <person name="Boston L."/>
            <person name="Williams M."/>
            <person name="Peterson D."/>
            <person name="Mcgee K."/>
            <person name="Jones D."/>
            <person name="Wendel J."/>
            <person name="Stelly D."/>
            <person name="Grimwood J."/>
            <person name="Schmutz J."/>
        </authorList>
    </citation>
    <scope>NUCLEOTIDE SEQUENCE [LARGE SCALE GENOMIC DNA]</scope>
    <source>
        <strain evidence="3">1808015.09</strain>
    </source>
</reference>
<dbReference type="InterPro" id="IPR009424">
    <property type="entry name" value="AGP16/20/22/41"/>
</dbReference>
<feature type="transmembrane region" description="Helical" evidence="1">
    <location>
        <begin position="45"/>
        <end position="65"/>
    </location>
</feature>
<protein>
    <recommendedName>
        <fullName evidence="5">PGG domain-containing protein</fullName>
    </recommendedName>
</protein>
<dbReference type="EMBL" id="CM017693">
    <property type="protein sequence ID" value="TYH12677.1"/>
    <property type="molecule type" value="Genomic_DNA"/>
</dbReference>
<gene>
    <name evidence="3" type="ORF">ES288_A06G085800v1</name>
</gene>
<evidence type="ECO:0000313" key="3">
    <source>
        <dbReference type="EMBL" id="TYH12677.1"/>
    </source>
</evidence>
<feature type="transmembrane region" description="Helical" evidence="1">
    <location>
        <begin position="77"/>
        <end position="103"/>
    </location>
</feature>
<dbReference type="Proteomes" id="UP000323506">
    <property type="component" value="Chromosome A06"/>
</dbReference>
<dbReference type="AlphaFoldDB" id="A0A5D2G3B2"/>
<proteinExistence type="predicted"/>
<feature type="chain" id="PRO_5022758574" description="PGG domain-containing protein" evidence="2">
    <location>
        <begin position="27"/>
        <end position="140"/>
    </location>
</feature>